<dbReference type="PANTHER" id="PTHR13847">
    <property type="entry name" value="SARCOSINE DEHYDROGENASE-RELATED"/>
    <property type="match status" value="1"/>
</dbReference>
<dbReference type="Gene3D" id="3.30.9.10">
    <property type="entry name" value="D-Amino Acid Oxidase, subunit A, domain 2"/>
    <property type="match status" value="1"/>
</dbReference>
<dbReference type="PATRIC" id="fig|55802.8.peg.1151"/>
<dbReference type="EC" id="1.5.3.1" evidence="3"/>
<reference evidence="3 4" key="1">
    <citation type="journal article" date="2016" name="Genome Announc.">
        <title>Complete genome sequence of the hyperthermophilic and piezophilic archaeon Thermococcus barophilus Ch5, capable of growth at the expense of hydrogenogenesis from carbon monoxide and formate.</title>
        <authorList>
            <person name="Oger P."/>
            <person name="Sokolova T.G."/>
            <person name="Kozhevnikova D.A."/>
            <person name="Taranov E.A."/>
            <person name="Vannier P."/>
            <person name="Lee H.S."/>
            <person name="Kwon K.K."/>
            <person name="Kang S.G."/>
            <person name="Lee J.H."/>
            <person name="Bonch-Osmolovskaya E.A."/>
            <person name="Lebedinsky A.V."/>
        </authorList>
    </citation>
    <scope>NUCLEOTIDE SEQUENCE [LARGE SCALE GENOMIC DNA]</scope>
    <source>
        <strain evidence="4">Ch5</strain>
    </source>
</reference>
<organism evidence="3 4">
    <name type="scientific">Thermococcus barophilus</name>
    <dbReference type="NCBI Taxonomy" id="55802"/>
    <lineage>
        <taxon>Archaea</taxon>
        <taxon>Methanobacteriati</taxon>
        <taxon>Methanobacteriota</taxon>
        <taxon>Thermococci</taxon>
        <taxon>Thermococcales</taxon>
        <taxon>Thermococcaceae</taxon>
        <taxon>Thermococcus</taxon>
    </lineage>
</organism>
<dbReference type="SUPFAM" id="SSF51905">
    <property type="entry name" value="FAD/NAD(P)-binding domain"/>
    <property type="match status" value="1"/>
</dbReference>
<protein>
    <submittedName>
        <fullName evidence="3">Sarcosine oxidase beta subunit</fullName>
        <ecNumber evidence="3">1.5.3.1</ecNumber>
    </submittedName>
</protein>
<dbReference type="AlphaFoldDB" id="A0A0S1XBD1"/>
<dbReference type="Pfam" id="PF01266">
    <property type="entry name" value="DAO"/>
    <property type="match status" value="1"/>
</dbReference>
<dbReference type="STRING" id="55802.TBCH5v1_1169"/>
<proteinExistence type="predicted"/>
<dbReference type="GO" id="GO:0005737">
    <property type="term" value="C:cytoplasm"/>
    <property type="evidence" value="ECO:0007669"/>
    <property type="project" value="TreeGrafter"/>
</dbReference>
<dbReference type="PANTHER" id="PTHR13847:SF287">
    <property type="entry name" value="FAD-DEPENDENT OXIDOREDUCTASE DOMAIN-CONTAINING PROTEIN 1"/>
    <property type="match status" value="1"/>
</dbReference>
<dbReference type="InterPro" id="IPR006076">
    <property type="entry name" value="FAD-dep_OxRdtase"/>
</dbReference>
<dbReference type="EMBL" id="CP013050">
    <property type="protein sequence ID" value="ALM75098.1"/>
    <property type="molecule type" value="Genomic_DNA"/>
</dbReference>
<evidence type="ECO:0000256" key="1">
    <source>
        <dbReference type="ARBA" id="ARBA00023002"/>
    </source>
</evidence>
<dbReference type="InterPro" id="IPR036188">
    <property type="entry name" value="FAD/NAD-bd_sf"/>
</dbReference>
<dbReference type="GO" id="GO:0008115">
    <property type="term" value="F:sarcosine oxidase activity"/>
    <property type="evidence" value="ECO:0007669"/>
    <property type="project" value="UniProtKB-EC"/>
</dbReference>
<sequence length="380" mass="42734">MAMSDIVVIGGGIVGVSIAHELAKRGENVTLFEKRYIGSGSTFRCATGIRQQFGDDANIQVMKRSVELWKKYSEEYGFPFDQTGYLFLLYSEEEVEDFKKNIDLQNKFGIPTRLITPEEAKEIAPLINIDEVIAASWNPTDGKADPFFAVTVFARKAKEYGAKIYEYTEVKDIVVEKGKIKGVKTNRGFFKADIVVNAANAWAPLINIMAGIPIDIPIKPYKHQSIITQPIKRGSIKPMVISLRHHDAYITQTHHGGVIGGIGLEYGPTYDLTPTYEYLREVTKTLPQIVPALKNLRILRMWAGYYAKTPDSNPAIGRIEEIDQFYIAAGFSGHGFMMGPAVGEMIAELITKGRTHLPIWWYDPYRFERGELREKAIQMG</sequence>
<accession>A0A0S1XBD1</accession>
<name>A0A0S1XBD1_THEBA</name>
<feature type="domain" description="FAD dependent oxidoreductase" evidence="2">
    <location>
        <begin position="5"/>
        <end position="349"/>
    </location>
</feature>
<dbReference type="SUPFAM" id="SSF54373">
    <property type="entry name" value="FAD-linked reductases, C-terminal domain"/>
    <property type="match status" value="1"/>
</dbReference>
<dbReference type="Proteomes" id="UP000066042">
    <property type="component" value="Chromosome"/>
</dbReference>
<gene>
    <name evidence="3" type="ORF">TBCH5v1_1169</name>
</gene>
<keyword evidence="1 3" id="KW-0560">Oxidoreductase</keyword>
<evidence type="ECO:0000313" key="4">
    <source>
        <dbReference type="Proteomes" id="UP000066042"/>
    </source>
</evidence>
<evidence type="ECO:0000313" key="3">
    <source>
        <dbReference type="EMBL" id="ALM75098.1"/>
    </source>
</evidence>
<dbReference type="Gene3D" id="3.50.50.60">
    <property type="entry name" value="FAD/NAD(P)-binding domain"/>
    <property type="match status" value="1"/>
</dbReference>
<evidence type="ECO:0000259" key="2">
    <source>
        <dbReference type="Pfam" id="PF01266"/>
    </source>
</evidence>